<keyword evidence="1" id="KW-0328">Glycosyltransferase</keyword>
<dbReference type="SUPFAM" id="SSF53448">
    <property type="entry name" value="Nucleotide-diphospho-sugar transferases"/>
    <property type="match status" value="1"/>
</dbReference>
<dbReference type="Gene3D" id="3.90.550.10">
    <property type="entry name" value="Spore Coat Polysaccharide Biosynthesis Protein SpsA, Chain A"/>
    <property type="match status" value="1"/>
</dbReference>
<comment type="caution">
    <text evidence="4">The sequence shown here is derived from an EMBL/GenBank/DDBJ whole genome shotgun (WGS) entry which is preliminary data.</text>
</comment>
<evidence type="ECO:0000313" key="4">
    <source>
        <dbReference type="EMBL" id="PYF07452.1"/>
    </source>
</evidence>
<protein>
    <submittedName>
        <fullName evidence="4">ADP-heptose:LPS heptosyltransferase</fullName>
    </submittedName>
</protein>
<dbReference type="EMBL" id="QJTK01000017">
    <property type="protein sequence ID" value="PYF07452.1"/>
    <property type="molecule type" value="Genomic_DNA"/>
</dbReference>
<reference evidence="4 5" key="1">
    <citation type="submission" date="2018-06" db="EMBL/GenBank/DDBJ databases">
        <title>Genomic Encyclopedia of Type Strains, Phase III (KMG-III): the genomes of soil and plant-associated and newly described type strains.</title>
        <authorList>
            <person name="Whitman W."/>
        </authorList>
    </citation>
    <scope>NUCLEOTIDE SEQUENCE [LARGE SCALE GENOMIC DNA]</scope>
    <source>
        <strain evidence="4 5">JA737</strain>
    </source>
</reference>
<dbReference type="PANTHER" id="PTHR30160">
    <property type="entry name" value="TETRAACYLDISACCHARIDE 4'-KINASE-RELATED"/>
    <property type="match status" value="1"/>
</dbReference>
<dbReference type="GO" id="GO:0009244">
    <property type="term" value="P:lipopolysaccharide core region biosynthetic process"/>
    <property type="evidence" value="ECO:0007669"/>
    <property type="project" value="TreeGrafter"/>
</dbReference>
<dbReference type="SUPFAM" id="SSF53756">
    <property type="entry name" value="UDP-Glycosyltransferase/glycogen phosphorylase"/>
    <property type="match status" value="1"/>
</dbReference>
<accession>A0A318TRI2</accession>
<evidence type="ECO:0000256" key="1">
    <source>
        <dbReference type="ARBA" id="ARBA00022676"/>
    </source>
</evidence>
<gene>
    <name evidence="4" type="ORF">C8J30_1173</name>
</gene>
<dbReference type="InterPro" id="IPR029044">
    <property type="entry name" value="Nucleotide-diphossugar_trans"/>
</dbReference>
<organism evidence="4 5">
    <name type="scientific">Rhodobacter viridis</name>
    <dbReference type="NCBI Taxonomy" id="1054202"/>
    <lineage>
        <taxon>Bacteria</taxon>
        <taxon>Pseudomonadati</taxon>
        <taxon>Pseudomonadota</taxon>
        <taxon>Alphaproteobacteria</taxon>
        <taxon>Rhodobacterales</taxon>
        <taxon>Rhodobacter group</taxon>
        <taxon>Rhodobacter</taxon>
    </lineage>
</organism>
<dbReference type="OrthoDB" id="9771846at2"/>
<proteinExistence type="predicted"/>
<dbReference type="GO" id="GO:0008713">
    <property type="term" value="F:ADP-heptose-lipopolysaccharide heptosyltransferase activity"/>
    <property type="evidence" value="ECO:0007669"/>
    <property type="project" value="TreeGrafter"/>
</dbReference>
<sequence>MTTTSPAPAPFSAAPVDPCRIWLDVARVFETRQDAEGRKHIRSGRVSGWILGPEPFVRIDVLLGETRVASASLGKYRPDVAKLFPHLPHAEYAGFEARLTAGPLPDGPAQIILLAVTGSGQLFVKRVMLALPDARQGIDALAMHTHVERCDIDPRGMVAVSGWVVSRTPILSIQLMSQGRKLAGVLPTLPRPDVAAEYPDYPNAERAGFWLGADLAQDPKGTVTIEFIARDGTLRRMVTTPNPVAELPAAEKAAPAGTALSLRPMPTKTTAEPPGIKLHRDMPFHCDFVTLTRDGQFRAAGWLLPEGPVRRLSVAHGQTRHGTAQTGRPRPDVAMSHPDVPGAMNAGFELKAQLPAPLDGPQRIGLVVELEDGSEQSFEFLIDPVEGGAATAPGQPAPEAVLMAVDGMKISANHAQRLITGAFNLQGWAVAKNGVDRVEVYLNDRLLGRAYHGLRREDVGAAYPDHPNSLLGGFAFPVAKRNLQTGRAQVRLVTTDRKGGSASFEFSVDIDLAQGETAQSLLRRKMPWAEAETGLAALAARGPLPECVIVLRVDGRKDRADRALATLRSLSAQVWPHWRVLLAGAEAETIRAQLVAAGAGGAERIGLLDSTAALPPEALAMVLNAGDILAVDGILARLLDASGTDLMIYGDDRRPDPTQPKNLIPCLKPGWSPDLLLSQNYIGRAWLVRGALLQRLGMSLADLEAAGDLGALLRLTSAVAAGSIRHVPGLMLEQGGLPETHAAERRALVAHLRASGLAARVLPGAAPFLHRVARTPPPAARVSVIIPSIGAGGHVERCVDSLRRTCTTTPVEIVIVDNIRKRGLGAEGRHWKQWFRTHADVVLEVDEPFNWSRLNNLGAAAASGDFLLFLNDDTEALQPDWLEVLTAEAARPEVGVVGAQLLYPDGRVQHAGMFLSRHQAGVARHAFRFLAGTDPGYFGLTLSQRNVLCLTGACMMTRREVFEAQGGFDENHSVVNNDVDFSLRLHEAGLAVLYTPHARLTHHELASRAALSDDFDTSGFLARWADRQAMGDPYLNPGIGSEAEDYALEEEPLRVVHAGTPLGRRDRIARILAVKLDHIGDLVTALPALRRLKALFPEAKLTALVGKSAQGIARMEPAIDEVMPFEFFDARSGLGRKKLSKADYAALAAELTTRRFDLAVDLRKLGDTRHILQLSGAPLLAGYDHDQSFPWLDIALEWEGDAQQMDKRNHVATDLLNLVEAVGTAFTEDRRTISTPLDLLPPLSERLRSDFADLFAHRYVIVHPAAGTPLRQWPTASFARLIDLLAEREDLRIALIGGPDEREIADKVLAQVQRQDRVFDLVGRSSLSELPRIIAQGVLFVGNNSGPSHIASGLGVPTVAVHSALIASEEWGPLGPQAVALRRDMTCAPCYIVSAAQCPRALACLTRITPFDVQALCQRYLPPA</sequence>
<feature type="domain" description="Glycosyltransferase 2-like" evidence="3">
    <location>
        <begin position="783"/>
        <end position="963"/>
    </location>
</feature>
<dbReference type="CDD" id="cd03789">
    <property type="entry name" value="GT9_LPS_heptosyltransferase"/>
    <property type="match status" value="1"/>
</dbReference>
<dbReference type="Proteomes" id="UP000247727">
    <property type="component" value="Unassembled WGS sequence"/>
</dbReference>
<dbReference type="PANTHER" id="PTHR30160:SF1">
    <property type="entry name" value="LIPOPOLYSACCHARIDE 1,2-N-ACETYLGLUCOSAMINETRANSFERASE-RELATED"/>
    <property type="match status" value="1"/>
</dbReference>
<dbReference type="InterPro" id="IPR002201">
    <property type="entry name" value="Glyco_trans_9"/>
</dbReference>
<keyword evidence="2 4" id="KW-0808">Transferase</keyword>
<dbReference type="RefSeq" id="WP_146227940.1">
    <property type="nucleotide sequence ID" value="NZ_QJTK01000017.1"/>
</dbReference>
<name>A0A318TRI2_9RHOB</name>
<keyword evidence="5" id="KW-1185">Reference proteome</keyword>
<dbReference type="InterPro" id="IPR001173">
    <property type="entry name" value="Glyco_trans_2-like"/>
</dbReference>
<dbReference type="GO" id="GO:0005829">
    <property type="term" value="C:cytosol"/>
    <property type="evidence" value="ECO:0007669"/>
    <property type="project" value="TreeGrafter"/>
</dbReference>
<dbReference type="CDD" id="cd04186">
    <property type="entry name" value="GT_2_like_c"/>
    <property type="match status" value="1"/>
</dbReference>
<evidence type="ECO:0000256" key="2">
    <source>
        <dbReference type="ARBA" id="ARBA00022679"/>
    </source>
</evidence>
<evidence type="ECO:0000259" key="3">
    <source>
        <dbReference type="Pfam" id="PF00535"/>
    </source>
</evidence>
<dbReference type="Pfam" id="PF00535">
    <property type="entry name" value="Glycos_transf_2"/>
    <property type="match status" value="1"/>
</dbReference>
<dbReference type="Gene3D" id="3.40.50.2000">
    <property type="entry name" value="Glycogen Phosphorylase B"/>
    <property type="match status" value="2"/>
</dbReference>
<dbReference type="Pfam" id="PF01075">
    <property type="entry name" value="Glyco_transf_9"/>
    <property type="match status" value="1"/>
</dbReference>
<dbReference type="InterPro" id="IPR051199">
    <property type="entry name" value="LPS_LOS_Heptosyltrfase"/>
</dbReference>
<evidence type="ECO:0000313" key="5">
    <source>
        <dbReference type="Proteomes" id="UP000247727"/>
    </source>
</evidence>